<protein>
    <recommendedName>
        <fullName evidence="6">Pyruvate ferredoxin oxidoreductase</fullName>
    </recommendedName>
</protein>
<dbReference type="PANTHER" id="PTHR32154">
    <property type="entry name" value="PYRUVATE-FLAVODOXIN OXIDOREDUCTASE-RELATED"/>
    <property type="match status" value="1"/>
</dbReference>
<name>A0A1F5S7H2_9BACT</name>
<reference evidence="4 5" key="1">
    <citation type="journal article" date="2016" name="Nat. Commun.">
        <title>Thousands of microbial genomes shed light on interconnected biogeochemical processes in an aquifer system.</title>
        <authorList>
            <person name="Anantharaman K."/>
            <person name="Brown C.T."/>
            <person name="Hug L.A."/>
            <person name="Sharon I."/>
            <person name="Castelle C.J."/>
            <person name="Probst A.J."/>
            <person name="Thomas B.C."/>
            <person name="Singh A."/>
            <person name="Wilkins M.J."/>
            <person name="Karaoz U."/>
            <person name="Brodie E.L."/>
            <person name="Williams K.H."/>
            <person name="Hubbard S.S."/>
            <person name="Banfield J.F."/>
        </authorList>
    </citation>
    <scope>NUCLEOTIDE SEQUENCE [LARGE SCALE GENOMIC DNA]</scope>
</reference>
<dbReference type="InterPro" id="IPR002880">
    <property type="entry name" value="Pyrv_Fd/Flavodoxin_OxRdtase_N"/>
</dbReference>
<dbReference type="GO" id="GO:0006979">
    <property type="term" value="P:response to oxidative stress"/>
    <property type="evidence" value="ECO:0007669"/>
    <property type="project" value="TreeGrafter"/>
</dbReference>
<dbReference type="InterPro" id="IPR050722">
    <property type="entry name" value="Pyruvate:ferred/Flavod_OxRd"/>
</dbReference>
<dbReference type="Gene3D" id="3.40.50.970">
    <property type="match status" value="1"/>
</dbReference>
<proteinExistence type="predicted"/>
<dbReference type="SUPFAM" id="SSF52518">
    <property type="entry name" value="Thiamin diphosphate-binding fold (THDP-binding)"/>
    <property type="match status" value="1"/>
</dbReference>
<keyword evidence="1" id="KW-0560">Oxidoreductase</keyword>
<dbReference type="InterPro" id="IPR033412">
    <property type="entry name" value="PFOR_II"/>
</dbReference>
<evidence type="ECO:0000256" key="1">
    <source>
        <dbReference type="ARBA" id="ARBA00023002"/>
    </source>
</evidence>
<dbReference type="SUPFAM" id="SSF52922">
    <property type="entry name" value="TK C-terminal domain-like"/>
    <property type="match status" value="1"/>
</dbReference>
<organism evidence="4 5">
    <name type="scientific">Candidatus Falkowbacteria bacterium RIFCSPHIGHO2_02_FULL_42_9</name>
    <dbReference type="NCBI Taxonomy" id="1797986"/>
    <lineage>
        <taxon>Bacteria</taxon>
        <taxon>Candidatus Falkowiibacteriota</taxon>
    </lineage>
</organism>
<dbReference type="Pfam" id="PF01855">
    <property type="entry name" value="POR_N"/>
    <property type="match status" value="1"/>
</dbReference>
<dbReference type="Pfam" id="PF17147">
    <property type="entry name" value="PFOR_II"/>
    <property type="match status" value="1"/>
</dbReference>
<dbReference type="CDD" id="cd07034">
    <property type="entry name" value="TPP_PYR_PFOR_IOR-alpha_like"/>
    <property type="match status" value="1"/>
</dbReference>
<dbReference type="Gene3D" id="3.40.50.920">
    <property type="match status" value="1"/>
</dbReference>
<evidence type="ECO:0008006" key="6">
    <source>
        <dbReference type="Google" id="ProtNLM"/>
    </source>
</evidence>
<evidence type="ECO:0000313" key="4">
    <source>
        <dbReference type="EMBL" id="OGF22688.1"/>
    </source>
</evidence>
<dbReference type="PANTHER" id="PTHR32154:SF0">
    <property type="entry name" value="PYRUVATE-FLAVODOXIN OXIDOREDUCTASE-RELATED"/>
    <property type="match status" value="1"/>
</dbReference>
<dbReference type="GO" id="GO:0016491">
    <property type="term" value="F:oxidoreductase activity"/>
    <property type="evidence" value="ECO:0007669"/>
    <property type="project" value="UniProtKB-KW"/>
</dbReference>
<dbReference type="InterPro" id="IPR029061">
    <property type="entry name" value="THDP-binding"/>
</dbReference>
<comment type="caution">
    <text evidence="4">The sequence shown here is derived from an EMBL/GenBank/DDBJ whole genome shotgun (WGS) entry which is preliminary data.</text>
</comment>
<sequence>MNNKNNKQQMLEGSRAIALTVKNIAPAVISAYPITPQTHIVEDLAQFKADAAPATFRSRGGRGQADYEYVRAESEFAAASIILGASATGVRTYSATSSQGLLLMIEVIFNIAGLRLPVVITCANRAVSAPINIWNDQQDVMAVRDAGWILLFAENHQEAVSQHIMAFKIAERLKLPVMVNVDGYIMTHSYEPVIIPSAEQIKKYLPDYAPAPGTFLDPANPITMGPLAAPAHYMEIRQELHEDLIASLKTIDQEYKAFHKIFPSLKIKNYLSSAALAKGDKIKNSSKDLITVDNGWLEYTGPKNPDTILVAMGSVIGTIKDTVSNFPPDKGSEGGLFSNRRIGGVGILKIKCFRPFPAEQILKIIKPAKNVAVIDKSISLGHIGPLASDIKAVAQGQTNANISSFIVGLGGRDITKEIIKKIIKQTGKKSDQATFVGK</sequence>
<gene>
    <name evidence="4" type="ORF">A3D45_01575</name>
</gene>
<dbReference type="Proteomes" id="UP000176877">
    <property type="component" value="Unassembled WGS sequence"/>
</dbReference>
<dbReference type="InterPro" id="IPR009014">
    <property type="entry name" value="Transketo_C/PFOR_II"/>
</dbReference>
<dbReference type="AlphaFoldDB" id="A0A1F5S7H2"/>
<dbReference type="EMBL" id="MFFT01000040">
    <property type="protein sequence ID" value="OGF22688.1"/>
    <property type="molecule type" value="Genomic_DNA"/>
</dbReference>
<evidence type="ECO:0000259" key="3">
    <source>
        <dbReference type="Pfam" id="PF17147"/>
    </source>
</evidence>
<feature type="domain" description="Pyruvate flavodoxin/ferredoxin oxidoreductase pyrimidine binding" evidence="2">
    <location>
        <begin position="22"/>
        <end position="255"/>
    </location>
</feature>
<feature type="domain" description="Pyruvate:ferredoxin oxidoreductase core" evidence="3">
    <location>
        <begin position="306"/>
        <end position="417"/>
    </location>
</feature>
<evidence type="ECO:0000313" key="5">
    <source>
        <dbReference type="Proteomes" id="UP000176877"/>
    </source>
</evidence>
<dbReference type="FunFam" id="3.40.50.970:FF:000012">
    <property type="entry name" value="Pyruvate:ferredoxin (Flavodoxin) oxidoreductase"/>
    <property type="match status" value="1"/>
</dbReference>
<evidence type="ECO:0000259" key="2">
    <source>
        <dbReference type="Pfam" id="PF01855"/>
    </source>
</evidence>
<accession>A0A1F5S7H2</accession>